<evidence type="ECO:0008006" key="3">
    <source>
        <dbReference type="Google" id="ProtNLM"/>
    </source>
</evidence>
<gene>
    <name evidence="1" type="ORF">AJ80_00233</name>
</gene>
<comment type="caution">
    <text evidence="1">The sequence shown here is derived from an EMBL/GenBank/DDBJ whole genome shotgun (WGS) entry which is preliminary data.</text>
</comment>
<name>A0A2B7Z411_POLH7</name>
<keyword evidence="2" id="KW-1185">Reference proteome</keyword>
<sequence length="418" mass="49158">MKTRAKPTLEGIPTELRILVLKYLPDTHTLHNIVRASPACHQAYVVARQEILHNLVSQSFGDVDIGEAVCAVRSEGLFASEKTNRERIIALLDVRRRPQEIRKIAGKRSRADPDGVDEYIKILHLDRKLNFILQDYSLNAPCPAWMDTDKWKLPLDLSRAEKARIIRAFYRMQTYSNIFGDRERTPPMSRSEGSRRWAGKSLKLEEVWMLFFATMPPWEVEEFGCVWAYVRSRYATFFLEIAPYVDELKRQHPQPPHPCLIVEEPGMRPFETYHSNYLRAMISLGPSVFNKILRQQSNEKRRDLIFYLLLLCINFDWDWSDQIYVGTYQLVSPADRLERGDFIDWLLSLPALEQPNEGWFWFWPPGTLESALNEDMFLEFGNFKGRAWGYALWDEDRLEEWGADDELEGERHFRIWSF</sequence>
<reference evidence="1 2" key="1">
    <citation type="submission" date="2017-10" db="EMBL/GenBank/DDBJ databases">
        <title>Comparative genomics in systemic dimorphic fungi from Ajellomycetaceae.</title>
        <authorList>
            <person name="Munoz J.F."/>
            <person name="Mcewen J.G."/>
            <person name="Clay O.K."/>
            <person name="Cuomo C.A."/>
        </authorList>
    </citation>
    <scope>NUCLEOTIDE SEQUENCE [LARGE SCALE GENOMIC DNA]</scope>
    <source>
        <strain evidence="1 2">UAMH7299</strain>
    </source>
</reference>
<dbReference type="OrthoDB" id="5304511at2759"/>
<evidence type="ECO:0000313" key="1">
    <source>
        <dbReference type="EMBL" id="PGH27979.1"/>
    </source>
</evidence>
<proteinExistence type="predicted"/>
<dbReference type="AlphaFoldDB" id="A0A2B7Z411"/>
<accession>A0A2B7Z411</accession>
<protein>
    <recommendedName>
        <fullName evidence="3">F-box domain-containing protein</fullName>
    </recommendedName>
</protein>
<dbReference type="Proteomes" id="UP000224634">
    <property type="component" value="Unassembled WGS sequence"/>
</dbReference>
<dbReference type="EMBL" id="PDNA01000002">
    <property type="protein sequence ID" value="PGH27979.1"/>
    <property type="molecule type" value="Genomic_DNA"/>
</dbReference>
<evidence type="ECO:0000313" key="2">
    <source>
        <dbReference type="Proteomes" id="UP000224634"/>
    </source>
</evidence>
<organism evidence="1 2">
    <name type="scientific">Polytolypa hystricis (strain UAMH7299)</name>
    <dbReference type="NCBI Taxonomy" id="1447883"/>
    <lineage>
        <taxon>Eukaryota</taxon>
        <taxon>Fungi</taxon>
        <taxon>Dikarya</taxon>
        <taxon>Ascomycota</taxon>
        <taxon>Pezizomycotina</taxon>
        <taxon>Eurotiomycetes</taxon>
        <taxon>Eurotiomycetidae</taxon>
        <taxon>Onygenales</taxon>
        <taxon>Onygenales incertae sedis</taxon>
        <taxon>Polytolypa</taxon>
    </lineage>
</organism>